<evidence type="ECO:0000256" key="2">
    <source>
        <dbReference type="ARBA" id="ARBA00022932"/>
    </source>
</evidence>
<dbReference type="Proteomes" id="UP000254040">
    <property type="component" value="Unassembled WGS sequence"/>
</dbReference>
<sequence>MNHNHQEQWQKIQSAFVHQRVPQSMLLVGPLHCDLGLFVKMTTSLLLCKSGQNEPCLCCSDCQMVERMEHPDVEWIKPEKTGGAIKVDQIRELQSSAYLTPQRSGYRLIVIESADRMNTASANALLKILEEPTQHTVFVLIAQQLSTVLPTVLSRCQIITFSMADDSAANNLLMLGKHYTPESERAQLLQQADVILDGLIALIERKQHPCVLAAQWTQFELGSFLWFLYLVFSQIQNMHVLKMTVTGPAALQLDKLLTLLTPISIFTQIDKINTLLRKISHNMNVNHTLVLEDLLFSLIPGT</sequence>
<dbReference type="EC" id="2.7.7.7" evidence="1"/>
<evidence type="ECO:0000313" key="4">
    <source>
        <dbReference type="EMBL" id="KTD34211.1"/>
    </source>
</evidence>
<protein>
    <recommendedName>
        <fullName evidence="1">DNA-directed DNA polymerase</fullName>
        <ecNumber evidence="1">2.7.7.7</ecNumber>
    </recommendedName>
</protein>
<reference evidence="4 6" key="1">
    <citation type="submission" date="2015-11" db="EMBL/GenBank/DDBJ databases">
        <title>Genomic analysis of 38 Legionella species identifies large and diverse effector repertoires.</title>
        <authorList>
            <person name="Burstein D."/>
            <person name="Amaro F."/>
            <person name="Zusman T."/>
            <person name="Lifshitz Z."/>
            <person name="Cohen O."/>
            <person name="Gilbert J.A."/>
            <person name="Pupko T."/>
            <person name="Shuman H.A."/>
            <person name="Segal G."/>
        </authorList>
    </citation>
    <scope>NUCLEOTIDE SEQUENCE [LARGE SCALE GENOMIC DNA]</scope>
    <source>
        <strain evidence="4 6">ATCC 43877</strain>
    </source>
</reference>
<dbReference type="AlphaFoldDB" id="A0A378JW77"/>
<accession>A0A378JW77</accession>
<dbReference type="RefSeq" id="WP_035922078.1">
    <property type="nucleotide sequence ID" value="NZ_CAAAJG010000001.1"/>
</dbReference>
<proteinExistence type="predicted"/>
<dbReference type="EMBL" id="LNYN01000020">
    <property type="protein sequence ID" value="KTD34211.1"/>
    <property type="molecule type" value="Genomic_DNA"/>
</dbReference>
<dbReference type="Pfam" id="PF13177">
    <property type="entry name" value="DNA_pol3_delta2"/>
    <property type="match status" value="1"/>
</dbReference>
<dbReference type="Proteomes" id="UP000054985">
    <property type="component" value="Unassembled WGS sequence"/>
</dbReference>
<evidence type="ECO:0000313" key="5">
    <source>
        <dbReference type="EMBL" id="STX62913.1"/>
    </source>
</evidence>
<name>A0A378JW77_9GAMM</name>
<keyword evidence="5" id="KW-0808">Transferase</keyword>
<evidence type="ECO:0000313" key="7">
    <source>
        <dbReference type="Proteomes" id="UP000254040"/>
    </source>
</evidence>
<gene>
    <name evidence="5" type="primary">holB</name>
    <name evidence="4" type="ORF">Lmor_1608</name>
    <name evidence="5" type="ORF">NCTC12239_01852</name>
</gene>
<keyword evidence="6" id="KW-1185">Reference proteome</keyword>
<evidence type="ECO:0000256" key="3">
    <source>
        <dbReference type="ARBA" id="ARBA00049244"/>
    </source>
</evidence>
<dbReference type="PANTHER" id="PTHR11669">
    <property type="entry name" value="REPLICATION FACTOR C / DNA POLYMERASE III GAMMA-TAU SUBUNIT"/>
    <property type="match status" value="1"/>
</dbReference>
<evidence type="ECO:0000313" key="6">
    <source>
        <dbReference type="Proteomes" id="UP000054985"/>
    </source>
</evidence>
<reference evidence="5 7" key="2">
    <citation type="submission" date="2018-06" db="EMBL/GenBank/DDBJ databases">
        <authorList>
            <consortium name="Pathogen Informatics"/>
            <person name="Doyle S."/>
        </authorList>
    </citation>
    <scope>NUCLEOTIDE SEQUENCE [LARGE SCALE GENOMIC DNA]</scope>
    <source>
        <strain evidence="5 7">NCTC12239</strain>
    </source>
</reference>
<dbReference type="SUPFAM" id="SSF52540">
    <property type="entry name" value="P-loop containing nucleoside triphosphate hydrolases"/>
    <property type="match status" value="1"/>
</dbReference>
<keyword evidence="2" id="KW-0239">DNA-directed DNA polymerase</keyword>
<dbReference type="OrthoDB" id="9811073at2"/>
<keyword evidence="5" id="KW-0548">Nucleotidyltransferase</keyword>
<dbReference type="PANTHER" id="PTHR11669:SF8">
    <property type="entry name" value="DNA POLYMERASE III SUBUNIT DELTA"/>
    <property type="match status" value="1"/>
</dbReference>
<evidence type="ECO:0000256" key="1">
    <source>
        <dbReference type="ARBA" id="ARBA00012417"/>
    </source>
</evidence>
<dbReference type="Gene3D" id="3.40.50.300">
    <property type="entry name" value="P-loop containing nucleotide triphosphate hydrolases"/>
    <property type="match status" value="1"/>
</dbReference>
<dbReference type="GO" id="GO:0006261">
    <property type="term" value="P:DNA-templated DNA replication"/>
    <property type="evidence" value="ECO:0007669"/>
    <property type="project" value="TreeGrafter"/>
</dbReference>
<comment type="catalytic activity">
    <reaction evidence="3">
        <text>DNA(n) + a 2'-deoxyribonucleoside 5'-triphosphate = DNA(n+1) + diphosphate</text>
        <dbReference type="Rhea" id="RHEA:22508"/>
        <dbReference type="Rhea" id="RHEA-COMP:17339"/>
        <dbReference type="Rhea" id="RHEA-COMP:17340"/>
        <dbReference type="ChEBI" id="CHEBI:33019"/>
        <dbReference type="ChEBI" id="CHEBI:61560"/>
        <dbReference type="ChEBI" id="CHEBI:173112"/>
        <dbReference type="EC" id="2.7.7.7"/>
    </reaction>
</comment>
<organism evidence="5 7">
    <name type="scientific">Legionella moravica</name>
    <dbReference type="NCBI Taxonomy" id="39962"/>
    <lineage>
        <taxon>Bacteria</taxon>
        <taxon>Pseudomonadati</taxon>
        <taxon>Pseudomonadota</taxon>
        <taxon>Gammaproteobacteria</taxon>
        <taxon>Legionellales</taxon>
        <taxon>Legionellaceae</taxon>
        <taxon>Legionella</taxon>
    </lineage>
</organism>
<dbReference type="InterPro" id="IPR050238">
    <property type="entry name" value="DNA_Rep/Repair_Clamp_Loader"/>
</dbReference>
<dbReference type="InterPro" id="IPR027417">
    <property type="entry name" value="P-loop_NTPase"/>
</dbReference>
<dbReference type="STRING" id="39962.Lmor_1608"/>
<dbReference type="EMBL" id="UGOG01000001">
    <property type="protein sequence ID" value="STX62913.1"/>
    <property type="molecule type" value="Genomic_DNA"/>
</dbReference>
<dbReference type="GO" id="GO:0003887">
    <property type="term" value="F:DNA-directed DNA polymerase activity"/>
    <property type="evidence" value="ECO:0007669"/>
    <property type="project" value="UniProtKB-KW"/>
</dbReference>